<dbReference type="InterPro" id="IPR047150">
    <property type="entry name" value="SGT"/>
</dbReference>
<dbReference type="Pfam" id="PF00515">
    <property type="entry name" value="TPR_1"/>
    <property type="match status" value="1"/>
</dbReference>
<keyword evidence="2 3" id="KW-0802">TPR repeat</keyword>
<organism evidence="5 6">
    <name type="scientific">Candidatus Lambdaproteobacteria bacterium RIFOXYD2_FULL_56_26</name>
    <dbReference type="NCBI Taxonomy" id="1817773"/>
    <lineage>
        <taxon>Bacteria</taxon>
        <taxon>Pseudomonadati</taxon>
        <taxon>Pseudomonadota</taxon>
        <taxon>Candidatus Lambdaproteobacteria</taxon>
    </lineage>
</organism>
<evidence type="ECO:0000256" key="3">
    <source>
        <dbReference type="PROSITE-ProRule" id="PRU00339"/>
    </source>
</evidence>
<dbReference type="GO" id="GO:0072380">
    <property type="term" value="C:TRC complex"/>
    <property type="evidence" value="ECO:0007669"/>
    <property type="project" value="TreeGrafter"/>
</dbReference>
<evidence type="ECO:0000313" key="5">
    <source>
        <dbReference type="EMBL" id="OGG98919.1"/>
    </source>
</evidence>
<dbReference type="EMBL" id="MFNF01000065">
    <property type="protein sequence ID" value="OGG98919.1"/>
    <property type="molecule type" value="Genomic_DNA"/>
</dbReference>
<dbReference type="AlphaFoldDB" id="A0A1F6GLD6"/>
<dbReference type="GO" id="GO:0060090">
    <property type="term" value="F:molecular adaptor activity"/>
    <property type="evidence" value="ECO:0007669"/>
    <property type="project" value="TreeGrafter"/>
</dbReference>
<evidence type="ECO:0000256" key="1">
    <source>
        <dbReference type="ARBA" id="ARBA00022737"/>
    </source>
</evidence>
<dbReference type="PANTHER" id="PTHR45831:SF2">
    <property type="entry name" value="LD24721P"/>
    <property type="match status" value="1"/>
</dbReference>
<feature type="region of interest" description="Disordered" evidence="4">
    <location>
        <begin position="157"/>
        <end position="199"/>
    </location>
</feature>
<evidence type="ECO:0000313" key="6">
    <source>
        <dbReference type="Proteomes" id="UP000177583"/>
    </source>
</evidence>
<dbReference type="SMART" id="SM00028">
    <property type="entry name" value="TPR"/>
    <property type="match status" value="3"/>
</dbReference>
<keyword evidence="1" id="KW-0677">Repeat</keyword>
<dbReference type="Pfam" id="PF13181">
    <property type="entry name" value="TPR_8"/>
    <property type="match status" value="1"/>
</dbReference>
<evidence type="ECO:0000256" key="4">
    <source>
        <dbReference type="SAM" id="MobiDB-lite"/>
    </source>
</evidence>
<protein>
    <submittedName>
        <fullName evidence="5">Uncharacterized protein</fullName>
    </submittedName>
</protein>
<dbReference type="PROSITE" id="PS50293">
    <property type="entry name" value="TPR_REGION"/>
    <property type="match status" value="1"/>
</dbReference>
<sequence>MVGNLRLSLALGLGLLYVGLIQSTPLFSMKRLFLLLLPVLVLVACTSTEELKIGALDHFNRGNGYFAANDFKAAIGEYNQAVALFDEQSAFHYNLGLSYYNLVLYEQAERAYRRAIELDPTFGEAWYNLALVLDKLDRSDEAFMAYDKYQKVNKNKAQVKVKEEPKPKPQVQLLGQPQPKGNLPQTETKPQGQPLPQAR</sequence>
<reference evidence="5 6" key="1">
    <citation type="journal article" date="2016" name="Nat. Commun.">
        <title>Thousands of microbial genomes shed light on interconnected biogeochemical processes in an aquifer system.</title>
        <authorList>
            <person name="Anantharaman K."/>
            <person name="Brown C.T."/>
            <person name="Hug L.A."/>
            <person name="Sharon I."/>
            <person name="Castelle C.J."/>
            <person name="Probst A.J."/>
            <person name="Thomas B.C."/>
            <person name="Singh A."/>
            <person name="Wilkins M.J."/>
            <person name="Karaoz U."/>
            <person name="Brodie E.L."/>
            <person name="Williams K.H."/>
            <person name="Hubbard S.S."/>
            <person name="Banfield J.F."/>
        </authorList>
    </citation>
    <scope>NUCLEOTIDE SEQUENCE [LARGE SCALE GENOMIC DNA]</scope>
</reference>
<name>A0A1F6GLD6_9PROT</name>
<gene>
    <name evidence="5" type="ORF">A2557_12950</name>
</gene>
<comment type="caution">
    <text evidence="5">The sequence shown here is derived from an EMBL/GenBank/DDBJ whole genome shotgun (WGS) entry which is preliminary data.</text>
</comment>
<dbReference type="PANTHER" id="PTHR45831">
    <property type="entry name" value="LD24721P"/>
    <property type="match status" value="1"/>
</dbReference>
<feature type="repeat" description="TPR" evidence="3">
    <location>
        <begin position="89"/>
        <end position="122"/>
    </location>
</feature>
<accession>A0A1F6GLD6</accession>
<dbReference type="InterPro" id="IPR019734">
    <property type="entry name" value="TPR_rpt"/>
</dbReference>
<dbReference type="InterPro" id="IPR011990">
    <property type="entry name" value="TPR-like_helical_dom_sf"/>
</dbReference>
<proteinExistence type="predicted"/>
<dbReference type="SUPFAM" id="SSF48452">
    <property type="entry name" value="TPR-like"/>
    <property type="match status" value="1"/>
</dbReference>
<dbReference type="PROSITE" id="PS50005">
    <property type="entry name" value="TPR"/>
    <property type="match status" value="1"/>
</dbReference>
<dbReference type="GO" id="GO:0006620">
    <property type="term" value="P:post-translational protein targeting to endoplasmic reticulum membrane"/>
    <property type="evidence" value="ECO:0007669"/>
    <property type="project" value="TreeGrafter"/>
</dbReference>
<dbReference type="GO" id="GO:0016020">
    <property type="term" value="C:membrane"/>
    <property type="evidence" value="ECO:0007669"/>
    <property type="project" value="TreeGrafter"/>
</dbReference>
<dbReference type="Proteomes" id="UP000177583">
    <property type="component" value="Unassembled WGS sequence"/>
</dbReference>
<dbReference type="Gene3D" id="1.25.40.10">
    <property type="entry name" value="Tetratricopeptide repeat domain"/>
    <property type="match status" value="1"/>
</dbReference>
<evidence type="ECO:0000256" key="2">
    <source>
        <dbReference type="ARBA" id="ARBA00022803"/>
    </source>
</evidence>